<dbReference type="VEuPathDB" id="ToxoDB:EAH_00011820"/>
<feature type="compositionally biased region" description="Polar residues" evidence="1">
    <location>
        <begin position="889"/>
        <end position="899"/>
    </location>
</feature>
<feature type="region of interest" description="Disordered" evidence="1">
    <location>
        <begin position="432"/>
        <end position="455"/>
    </location>
</feature>
<feature type="region of interest" description="Disordered" evidence="1">
    <location>
        <begin position="67"/>
        <end position="99"/>
    </location>
</feature>
<proteinExistence type="predicted"/>
<dbReference type="RefSeq" id="XP_013250239.1">
    <property type="nucleotide sequence ID" value="XM_013394785.1"/>
</dbReference>
<dbReference type="OrthoDB" id="349060at2759"/>
<dbReference type="OMA" id="FVPWPGR"/>
<keyword evidence="3" id="KW-1185">Reference proteome</keyword>
<evidence type="ECO:0000313" key="3">
    <source>
        <dbReference type="Proteomes" id="UP000018050"/>
    </source>
</evidence>
<dbReference type="EMBL" id="HG671066">
    <property type="protein sequence ID" value="CDI79693.1"/>
    <property type="molecule type" value="Genomic_DNA"/>
</dbReference>
<feature type="compositionally biased region" description="Low complexity" evidence="1">
    <location>
        <begin position="938"/>
        <end position="950"/>
    </location>
</feature>
<dbReference type="Proteomes" id="UP000018050">
    <property type="component" value="Unassembled WGS sequence"/>
</dbReference>
<dbReference type="AlphaFoldDB" id="U6GK81"/>
<feature type="compositionally biased region" description="Polar residues" evidence="1">
    <location>
        <begin position="83"/>
        <end position="97"/>
    </location>
</feature>
<feature type="compositionally biased region" description="Low complexity" evidence="1">
    <location>
        <begin position="216"/>
        <end position="232"/>
    </location>
</feature>
<feature type="region of interest" description="Disordered" evidence="1">
    <location>
        <begin position="1"/>
        <end position="47"/>
    </location>
</feature>
<feature type="region of interest" description="Disordered" evidence="1">
    <location>
        <begin position="216"/>
        <end position="236"/>
    </location>
</feature>
<dbReference type="GeneID" id="25269252"/>
<gene>
    <name evidence="2" type="ORF">EAH_00011820</name>
</gene>
<evidence type="ECO:0000313" key="2">
    <source>
        <dbReference type="EMBL" id="CDI79693.1"/>
    </source>
</evidence>
<feature type="region of interest" description="Disordered" evidence="1">
    <location>
        <begin position="484"/>
        <end position="514"/>
    </location>
</feature>
<feature type="region of interest" description="Disordered" evidence="1">
    <location>
        <begin position="389"/>
        <end position="416"/>
    </location>
</feature>
<feature type="region of interest" description="Disordered" evidence="1">
    <location>
        <begin position="139"/>
        <end position="171"/>
    </location>
</feature>
<reference evidence="2" key="1">
    <citation type="submission" date="2013-10" db="EMBL/GenBank/DDBJ databases">
        <title>Genomic analysis of the causative agents of coccidiosis in chickens.</title>
        <authorList>
            <person name="Reid A.J."/>
            <person name="Blake D."/>
            <person name="Billington K."/>
            <person name="Browne H."/>
            <person name="Dunn M."/>
            <person name="Hung S."/>
            <person name="Kawahara F."/>
            <person name="Miranda-Saavedra D."/>
            <person name="Mourier T."/>
            <person name="Nagra H."/>
            <person name="Otto T.D."/>
            <person name="Rawlings N."/>
            <person name="Sanchez A."/>
            <person name="Sanders M."/>
            <person name="Subramaniam C."/>
            <person name="Tay Y."/>
            <person name="Dear P."/>
            <person name="Doerig C."/>
            <person name="Gruber A."/>
            <person name="Parkinson J."/>
            <person name="Shirley M."/>
            <person name="Wan K.L."/>
            <person name="Berriman M."/>
            <person name="Tomley F."/>
            <person name="Pain A."/>
        </authorList>
    </citation>
    <scope>NUCLEOTIDE SEQUENCE</scope>
    <source>
        <strain evidence="2">Houghton</strain>
    </source>
</reference>
<feature type="compositionally biased region" description="Low complexity" evidence="1">
    <location>
        <begin position="24"/>
        <end position="41"/>
    </location>
</feature>
<feature type="compositionally biased region" description="Low complexity" evidence="1">
    <location>
        <begin position="902"/>
        <end position="915"/>
    </location>
</feature>
<evidence type="ECO:0000256" key="1">
    <source>
        <dbReference type="SAM" id="MobiDB-lite"/>
    </source>
</evidence>
<feature type="compositionally biased region" description="Polar residues" evidence="1">
    <location>
        <begin position="916"/>
        <end position="926"/>
    </location>
</feature>
<feature type="compositionally biased region" description="Low complexity" evidence="1">
    <location>
        <begin position="485"/>
        <end position="514"/>
    </location>
</feature>
<accession>U6GK81</accession>
<feature type="compositionally biased region" description="Basic and acidic residues" evidence="1">
    <location>
        <begin position="139"/>
        <end position="154"/>
    </location>
</feature>
<feature type="region of interest" description="Disordered" evidence="1">
    <location>
        <begin position="885"/>
        <end position="978"/>
    </location>
</feature>
<feature type="region of interest" description="Disordered" evidence="1">
    <location>
        <begin position="1000"/>
        <end position="1020"/>
    </location>
</feature>
<reference evidence="2" key="2">
    <citation type="submission" date="2013-10" db="EMBL/GenBank/DDBJ databases">
        <authorList>
            <person name="Aslett M."/>
        </authorList>
    </citation>
    <scope>NUCLEOTIDE SEQUENCE</scope>
    <source>
        <strain evidence="2">Houghton</strain>
    </source>
</reference>
<name>U6GK81_EIMAC</name>
<organism evidence="2 3">
    <name type="scientific">Eimeria acervulina</name>
    <name type="common">Coccidian parasite</name>
    <dbReference type="NCBI Taxonomy" id="5801"/>
    <lineage>
        <taxon>Eukaryota</taxon>
        <taxon>Sar</taxon>
        <taxon>Alveolata</taxon>
        <taxon>Apicomplexa</taxon>
        <taxon>Conoidasida</taxon>
        <taxon>Coccidia</taxon>
        <taxon>Eucoccidiorida</taxon>
        <taxon>Eimeriorina</taxon>
        <taxon>Eimeriidae</taxon>
        <taxon>Eimeria</taxon>
    </lineage>
</organism>
<sequence length="1020" mass="105313">MLQGAGPLAQPPFSVPLDACSLDQQQQQQQQQLGCTPQQHQPLQQECNKRSEEETLWEGRGSCGKSFPYYANNSNSSNSSNSTISVRRTAGKSQSREYGQGEIALVDKCREQQPATQPAQTHLLQQELQQELQRELQQDLQGELKQKAEQREDDAFSTFVPWPGRTSSYRRPAATAPAVTGAATASTPAAATGECTGTWKREFELLQQGLAAAAVVSSSSSGRSRNESSVGRAVRRQASRLKRLTANFLTRSLSSTSAGSAMARGSPHGRPPPLDSRVFVGEDALLAELPLEVEESLLDPFLSWSCTQNSIDRRRSGELGLLTLLNHSTPLKLAVPLDTDSSGPAGSAPDAAAAATMPQASAAAAAAPGPCPYILPFEDIVKQLGPLIPRPSSIDAPEARRSLGETEVEASTGDAGTVARVDAATATAAASGLATPSSAHVSASAPESSADQGNAAVKLDTEAAAGEADGGTLAAARTPLDVDDAAGARGSTGTGEASAATAEETNAAEASLHAEGAEEAGLAKVAVAALAPAHALGADFDTKIATYAASETAGAMEAAELAAEVPELTAAKAADVETAAEPTRAGIDAATEPALLAKGTGEATEYEENFAAESTGAGYLLSAAEVADAAAAPEAVDAAAAEAAQARWEGWEEPRSAAKAPEAAYEGTSEAAKAEEAEAAAEAAVEIAAEGRFLAAIRGEETPSALGGMRTEYWERNFPAAAAAASVGAAADATEAEAATGTCSPMGDESGVDELYGSRLTTSSQPLTSRGGEEDADTLEARQLRLGLSAFPEWLMQVDADADEQRPNPYKAVRLRKCCLVLPLLFGAAVGAAIGGDTAGGCLVLLVPVLLIPLVLMVDGREDGKSDEATARRIRARLDWMKSCAAKGKQQSRQANTSDRGAAVAADAAAATPDALSQSKSSSVSTAPDAVWRRREAQQQQGRRAQGPPRSGLCSSDPQHPAEADDLGPEGLTASEAKGHSVAALRALFERSRAAWFEGELQRFSQISDTGDPTKASGGR</sequence>
<feature type="compositionally biased region" description="Low complexity" evidence="1">
    <location>
        <begin position="72"/>
        <end position="82"/>
    </location>
</feature>
<protein>
    <submittedName>
        <fullName evidence="2">Uncharacterized protein</fullName>
    </submittedName>
</protein>